<evidence type="ECO:0008006" key="3">
    <source>
        <dbReference type="Google" id="ProtNLM"/>
    </source>
</evidence>
<dbReference type="Gene3D" id="1.10.1740.70">
    <property type="entry name" value="ChaB"/>
    <property type="match status" value="1"/>
</dbReference>
<name>A0A091ATZ9_9GAMM</name>
<reference evidence="1 2" key="1">
    <citation type="submission" date="2013-09" db="EMBL/GenBank/DDBJ databases">
        <title>Genome sequencing of Arenimonas oryziterrae.</title>
        <authorList>
            <person name="Chen F."/>
            <person name="Wang G."/>
        </authorList>
    </citation>
    <scope>NUCLEOTIDE SEQUENCE [LARGE SCALE GENOMIC DNA]</scope>
    <source>
        <strain evidence="1 2">YC6267</strain>
    </source>
</reference>
<comment type="caution">
    <text evidence="1">The sequence shown here is derived from an EMBL/GenBank/DDBJ whole genome shotgun (WGS) entry which is preliminary data.</text>
</comment>
<protein>
    <recommendedName>
        <fullName evidence="3">Cation transport regulator</fullName>
    </recommendedName>
</protein>
<dbReference type="PATRIC" id="fig|1121015.4.peg.1847"/>
<dbReference type="SUPFAM" id="SSF140376">
    <property type="entry name" value="ChaB-like"/>
    <property type="match status" value="1"/>
</dbReference>
<accession>A0A091ATZ9</accession>
<dbReference type="eggNOG" id="COG4572">
    <property type="taxonomic scope" value="Bacteria"/>
</dbReference>
<dbReference type="Pfam" id="PF06150">
    <property type="entry name" value="ChaB"/>
    <property type="match status" value="1"/>
</dbReference>
<organism evidence="1 2">
    <name type="scientific">Arenimonas oryziterrae DSM 21050 = YC6267</name>
    <dbReference type="NCBI Taxonomy" id="1121015"/>
    <lineage>
        <taxon>Bacteria</taxon>
        <taxon>Pseudomonadati</taxon>
        <taxon>Pseudomonadota</taxon>
        <taxon>Gammaproteobacteria</taxon>
        <taxon>Lysobacterales</taxon>
        <taxon>Lysobacteraceae</taxon>
        <taxon>Arenimonas</taxon>
    </lineage>
</organism>
<evidence type="ECO:0000313" key="1">
    <source>
        <dbReference type="EMBL" id="KFN42821.1"/>
    </source>
</evidence>
<sequence>MPYKSIQDLPDSVREHLPDHAQEIYKEAFASGWREHAHAEERRDSASREETAHKIAWAAVKHTYEKGDDGRWHRKS</sequence>
<dbReference type="EMBL" id="AVCI01000007">
    <property type="protein sequence ID" value="KFN42821.1"/>
    <property type="molecule type" value="Genomic_DNA"/>
</dbReference>
<evidence type="ECO:0000313" key="2">
    <source>
        <dbReference type="Proteomes" id="UP000029385"/>
    </source>
</evidence>
<dbReference type="AlphaFoldDB" id="A0A091ATZ9"/>
<dbReference type="InterPro" id="IPR037205">
    <property type="entry name" value="ChaB_sf"/>
</dbReference>
<dbReference type="NCBIfam" id="NF007136">
    <property type="entry name" value="PRK09582.1"/>
    <property type="match status" value="1"/>
</dbReference>
<dbReference type="RefSeq" id="WP_022969950.1">
    <property type="nucleotide sequence ID" value="NZ_ATVD01000004.1"/>
</dbReference>
<dbReference type="Proteomes" id="UP000029385">
    <property type="component" value="Unassembled WGS sequence"/>
</dbReference>
<dbReference type="InterPro" id="IPR009317">
    <property type="entry name" value="ChaB"/>
</dbReference>
<dbReference type="STRING" id="1121015.GCA_000420545_02348"/>
<proteinExistence type="predicted"/>
<keyword evidence="2" id="KW-1185">Reference proteome</keyword>
<dbReference type="OrthoDB" id="73307at2"/>
<gene>
    <name evidence="1" type="ORF">N789_11870</name>
</gene>